<feature type="domain" description="DUF6589" evidence="1">
    <location>
        <begin position="18"/>
        <end position="114"/>
    </location>
</feature>
<keyword evidence="3" id="KW-1185">Reference proteome</keyword>
<evidence type="ECO:0000259" key="1">
    <source>
        <dbReference type="Pfam" id="PF20231"/>
    </source>
</evidence>
<evidence type="ECO:0000313" key="2">
    <source>
        <dbReference type="EMBL" id="KAF6748295.1"/>
    </source>
</evidence>
<reference evidence="2 3" key="1">
    <citation type="submission" date="2020-07" db="EMBL/GenBank/DDBJ databases">
        <title>Comparative genomics of pyrophilous fungi reveals a link between fire events and developmental genes.</title>
        <authorList>
            <consortium name="DOE Joint Genome Institute"/>
            <person name="Steindorff A.S."/>
            <person name="Carver A."/>
            <person name="Calhoun S."/>
            <person name="Stillman K."/>
            <person name="Liu H."/>
            <person name="Lipzen A."/>
            <person name="Pangilinan J."/>
            <person name="Labutti K."/>
            <person name="Bruns T.D."/>
            <person name="Grigoriev I.V."/>
        </authorList>
    </citation>
    <scope>NUCLEOTIDE SEQUENCE [LARGE SCALE GENOMIC DNA]</scope>
    <source>
        <strain evidence="2 3">CBS 144469</strain>
    </source>
</reference>
<sequence length="134" mass="14737">MLGKFIHSQAGSASFLTGADPSTSGHSSTVIGRAPPANLKKVDYYPAVDLLYLVLDTRMLDCWRLQFKGSDGVTPCVDIFKHFADLTAAKSIPGIEELEKIAQHLHRTYTSTRAIYEALDDGRQGYSVLNLLIH</sequence>
<dbReference type="InterPro" id="IPR046496">
    <property type="entry name" value="DUF6589"/>
</dbReference>
<gene>
    <name evidence="2" type="ORF">DFP72DRAFT_1074559</name>
</gene>
<dbReference type="Pfam" id="PF20231">
    <property type="entry name" value="DUF6589"/>
    <property type="match status" value="1"/>
</dbReference>
<protein>
    <recommendedName>
        <fullName evidence="1">DUF6589 domain-containing protein</fullName>
    </recommendedName>
</protein>
<organism evidence="2 3">
    <name type="scientific">Ephemerocybe angulata</name>
    <dbReference type="NCBI Taxonomy" id="980116"/>
    <lineage>
        <taxon>Eukaryota</taxon>
        <taxon>Fungi</taxon>
        <taxon>Dikarya</taxon>
        <taxon>Basidiomycota</taxon>
        <taxon>Agaricomycotina</taxon>
        <taxon>Agaricomycetes</taxon>
        <taxon>Agaricomycetidae</taxon>
        <taxon>Agaricales</taxon>
        <taxon>Agaricineae</taxon>
        <taxon>Psathyrellaceae</taxon>
        <taxon>Ephemerocybe</taxon>
    </lineage>
</organism>
<accession>A0A8H6LZ51</accession>
<evidence type="ECO:0000313" key="3">
    <source>
        <dbReference type="Proteomes" id="UP000521943"/>
    </source>
</evidence>
<name>A0A8H6LZ51_9AGAR</name>
<dbReference type="OrthoDB" id="3266963at2759"/>
<proteinExistence type="predicted"/>
<dbReference type="AlphaFoldDB" id="A0A8H6LZ51"/>
<dbReference type="Proteomes" id="UP000521943">
    <property type="component" value="Unassembled WGS sequence"/>
</dbReference>
<comment type="caution">
    <text evidence="2">The sequence shown here is derived from an EMBL/GenBank/DDBJ whole genome shotgun (WGS) entry which is preliminary data.</text>
</comment>
<dbReference type="EMBL" id="JACGCI010000073">
    <property type="protein sequence ID" value="KAF6748295.1"/>
    <property type="molecule type" value="Genomic_DNA"/>
</dbReference>